<accession>G0QK28</accession>
<evidence type="ECO:0000259" key="2">
    <source>
        <dbReference type="PROSITE" id="PS00125"/>
    </source>
</evidence>
<dbReference type="GeneID" id="14910618"/>
<keyword evidence="4" id="KW-1185">Reference proteome</keyword>
<dbReference type="GO" id="GO:0033192">
    <property type="term" value="F:calmodulin-dependent protein phosphatase activity"/>
    <property type="evidence" value="ECO:0007669"/>
    <property type="project" value="InterPro"/>
</dbReference>
<dbReference type="STRING" id="857967.G0QK28"/>
<dbReference type="InterPro" id="IPR029052">
    <property type="entry name" value="Metallo-depent_PP-like"/>
</dbReference>
<comment type="similarity">
    <text evidence="1">Belongs to the PPP phosphatase family.</text>
</comment>
<dbReference type="PROSITE" id="PS00125">
    <property type="entry name" value="SER_THR_PHOSPHATASE"/>
    <property type="match status" value="1"/>
</dbReference>
<dbReference type="InParanoid" id="G0QK28"/>
<dbReference type="OMA" id="PSHGLMC"/>
<dbReference type="Gene3D" id="3.60.21.10">
    <property type="match status" value="1"/>
</dbReference>
<dbReference type="SUPFAM" id="SSF56300">
    <property type="entry name" value="Metallo-dependent phosphatases"/>
    <property type="match status" value="1"/>
</dbReference>
<organism evidence="3 4">
    <name type="scientific">Ichthyophthirius multifiliis</name>
    <name type="common">White spot disease agent</name>
    <name type="synonym">Ich</name>
    <dbReference type="NCBI Taxonomy" id="5932"/>
    <lineage>
        <taxon>Eukaryota</taxon>
        <taxon>Sar</taxon>
        <taxon>Alveolata</taxon>
        <taxon>Ciliophora</taxon>
        <taxon>Intramacronucleata</taxon>
        <taxon>Oligohymenophorea</taxon>
        <taxon>Hymenostomatida</taxon>
        <taxon>Ophryoglenina</taxon>
        <taxon>Ichthyophthirius</taxon>
    </lineage>
</organism>
<dbReference type="Proteomes" id="UP000008983">
    <property type="component" value="Unassembled WGS sequence"/>
</dbReference>
<dbReference type="OrthoDB" id="5593063at2759"/>
<dbReference type="SMART" id="SM00156">
    <property type="entry name" value="PP2Ac"/>
    <property type="match status" value="1"/>
</dbReference>
<dbReference type="InterPro" id="IPR006186">
    <property type="entry name" value="Ser/Thr-sp_prot-phosphatase"/>
</dbReference>
<proteinExistence type="inferred from homology"/>
<reference evidence="3 4" key="1">
    <citation type="submission" date="2011-07" db="EMBL/GenBank/DDBJ databases">
        <authorList>
            <person name="Coyne R."/>
            <person name="Brami D."/>
            <person name="Johnson J."/>
            <person name="Hostetler J."/>
            <person name="Hannick L."/>
            <person name="Clark T."/>
            <person name="Cassidy-Hanley D."/>
            <person name="Inman J."/>
        </authorList>
    </citation>
    <scope>NUCLEOTIDE SEQUENCE [LARGE SCALE GENOMIC DNA]</scope>
    <source>
        <strain evidence="3 4">G5</strain>
    </source>
</reference>
<dbReference type="EMBL" id="GL983122">
    <property type="protein sequence ID" value="EGR34430.1"/>
    <property type="molecule type" value="Genomic_DNA"/>
</dbReference>
<dbReference type="InterPro" id="IPR004843">
    <property type="entry name" value="Calcineurin-like_PHP"/>
</dbReference>
<sequence length="478" mass="55855">MEPLNDPLNDRTIKTVKAPPHKPLSRNLIWNNINSCKPNWKLIRDHLQKEGRIQKEDLLRIILDCNKILKNENNLIYIQDPVTVVGDIHGQFYDLLKILEIGGNPENTKYLFLGDFVDRGSFSIEITFPETIYFLRGNHECRQMTSFFNFRDECKSKYDQEVYDIFMDSFDLIPLSCIVNGKFLALHGGISPELKTIDDIKRLDRFKEPPRQGLFCDILWSDPVENEEGACDGVYKQNEVRGCSQFFGFEASKRFLENNNLISVIRAHEAQLDGYKMHKWGGKEFPMCITIFSAPNYCDIYNNKGAVIKFQNNTLNIQQYIYSQHPYLLPQFMDIFTWSIPFVAEKITEMLYVILQQQQDQSSDEELNENEKAQLNTYLKSQQQPTDQQQKNNERRDVLRNKIKFFSKMIKMQKVLRQESEKIVMLKGRCPDNKIPKGLLLDSHAINDVLCTYNKAKNIDSVNEKRPDFKDQQGKSQK</sequence>
<dbReference type="Pfam" id="PF00149">
    <property type="entry name" value="Metallophos"/>
    <property type="match status" value="1"/>
</dbReference>
<dbReference type="eggNOG" id="KOG0375">
    <property type="taxonomic scope" value="Eukaryota"/>
</dbReference>
<evidence type="ECO:0000313" key="4">
    <source>
        <dbReference type="Proteomes" id="UP000008983"/>
    </source>
</evidence>
<dbReference type="InterPro" id="IPR043360">
    <property type="entry name" value="PP2B"/>
</dbReference>
<keyword evidence="1 3" id="KW-0378">Hydrolase</keyword>
<evidence type="ECO:0000256" key="1">
    <source>
        <dbReference type="RuleBase" id="RU004273"/>
    </source>
</evidence>
<protein>
    <recommendedName>
        <fullName evidence="1">Serine/threonine-protein phosphatase</fullName>
        <ecNumber evidence="1">3.1.3.16</ecNumber>
    </recommendedName>
</protein>
<evidence type="ECO:0000313" key="3">
    <source>
        <dbReference type="EMBL" id="EGR34430.1"/>
    </source>
</evidence>
<dbReference type="RefSeq" id="XP_004039734.1">
    <property type="nucleotide sequence ID" value="XM_004039686.1"/>
</dbReference>
<dbReference type="FunCoup" id="G0QK28">
    <property type="interactions" value="27"/>
</dbReference>
<dbReference type="AlphaFoldDB" id="G0QK28"/>
<dbReference type="FunFam" id="3.60.21.10:FF:000031">
    <property type="entry name" value="Serine/threonine-protein phosphatase"/>
    <property type="match status" value="1"/>
</dbReference>
<gene>
    <name evidence="3" type="ORF">IMG5_011970</name>
</gene>
<dbReference type="GO" id="GO:0097720">
    <property type="term" value="P:calcineurin-mediated signaling"/>
    <property type="evidence" value="ECO:0007669"/>
    <property type="project" value="InterPro"/>
</dbReference>
<name>G0QK28_ICHMU</name>
<dbReference type="PANTHER" id="PTHR45673">
    <property type="entry name" value="SERINE/THREONINE-PROTEIN PHOSPHATASE 2B CATALYTIC SUBUNIT 1-RELATED"/>
    <property type="match status" value="1"/>
</dbReference>
<dbReference type="PRINTS" id="PR00114">
    <property type="entry name" value="STPHPHTASE"/>
</dbReference>
<dbReference type="EC" id="3.1.3.16" evidence="1"/>
<comment type="catalytic activity">
    <reaction evidence="1">
        <text>O-phospho-L-threonyl-[protein] + H2O = L-threonyl-[protein] + phosphate</text>
        <dbReference type="Rhea" id="RHEA:47004"/>
        <dbReference type="Rhea" id="RHEA-COMP:11060"/>
        <dbReference type="Rhea" id="RHEA-COMP:11605"/>
        <dbReference type="ChEBI" id="CHEBI:15377"/>
        <dbReference type="ChEBI" id="CHEBI:30013"/>
        <dbReference type="ChEBI" id="CHEBI:43474"/>
        <dbReference type="ChEBI" id="CHEBI:61977"/>
        <dbReference type="EC" id="3.1.3.16"/>
    </reaction>
</comment>
<feature type="domain" description="Serine/threonine specific protein phosphatases" evidence="2">
    <location>
        <begin position="135"/>
        <end position="140"/>
    </location>
</feature>